<feature type="coiled-coil region" evidence="4">
    <location>
        <begin position="14"/>
        <end position="45"/>
    </location>
</feature>
<evidence type="ECO:0000256" key="1">
    <source>
        <dbReference type="ARBA" id="ARBA00008144"/>
    </source>
</evidence>
<feature type="compositionally biased region" description="Basic and acidic residues" evidence="5">
    <location>
        <begin position="478"/>
        <end position="488"/>
    </location>
</feature>
<dbReference type="PANTHER" id="PTHR10663:SF333">
    <property type="entry name" value="PROTEIN MON2 HOMOLOG"/>
    <property type="match status" value="1"/>
</dbReference>
<evidence type="ECO:0000256" key="3">
    <source>
        <dbReference type="ARBA" id="ARBA00022927"/>
    </source>
</evidence>
<feature type="domain" description="Mon2/Sec7/BIG1-like dimerisation and cyclophilin-binding" evidence="8">
    <location>
        <begin position="4"/>
        <end position="175"/>
    </location>
</feature>
<dbReference type="EMBL" id="KZ613937">
    <property type="protein sequence ID" value="PMD48251.1"/>
    <property type="molecule type" value="Genomic_DNA"/>
</dbReference>
<dbReference type="SUPFAM" id="SSF48371">
    <property type="entry name" value="ARM repeat"/>
    <property type="match status" value="1"/>
</dbReference>
<dbReference type="Pfam" id="PF16213">
    <property type="entry name" value="DCB"/>
    <property type="match status" value="1"/>
</dbReference>
<evidence type="ECO:0000313" key="10">
    <source>
        <dbReference type="Proteomes" id="UP000235786"/>
    </source>
</evidence>
<evidence type="ECO:0000259" key="6">
    <source>
        <dbReference type="Pfam" id="PF12783"/>
    </source>
</evidence>
<gene>
    <name evidence="9" type="ORF">L207DRAFT_413835</name>
</gene>
<dbReference type="Pfam" id="PF12783">
    <property type="entry name" value="Sec7-like_HUS"/>
    <property type="match status" value="1"/>
</dbReference>
<dbReference type="InterPro" id="IPR032629">
    <property type="entry name" value="DCB_dom"/>
</dbReference>
<feature type="region of interest" description="Disordered" evidence="5">
    <location>
        <begin position="767"/>
        <end position="790"/>
    </location>
</feature>
<keyword evidence="2" id="KW-0813">Transport</keyword>
<evidence type="ECO:0000313" key="9">
    <source>
        <dbReference type="EMBL" id="PMD48251.1"/>
    </source>
</evidence>
<sequence>MTAQILASELGNLIQESKRKHTDLRNAAEKSLEELKALRATSEAQIAADLTQRPNFVTPFLIACGTKNVKFTGISIVCLQRLVVSRALPRSRLREVLEAFREATSAGLDVQLKILQALPSLLQNYADDLRGDLLAAALNICTILQASKNGIVNNTAAATLQQLVVSVFDKVVAEDKIALEVPTVGEAPSEDGTVQLRAAALDAYRVFNDLCLLTEAQKPQFLKSAGIPQTFGLELIESVLTNHAEIFLTHPEQANILRVRVMPFIISSLSEKLNFAVTVRIVRILYSLLRRHLSILASEGEMALGLLTHMLDHDTALWKRSLCMEVLKGIFAEATLIRRIFAMYDAQEGKKAILRNLVAAFVRISTEKPAVIGLGPQSSIPVAGQENSGSDQAMLEASGVAGIISSSVGPSSPAAGISSQWSTMRVPCIDQLDKTEPPAVPESYIYSLTLACISGFSEGLAKFILPLTVPDRPRKKGRQSEVESKDSDSPSGTAEPRSKLERRSSIKKNPVHVNPLTLTDHPLFNDVKICAGIVDECWPAILATSSTFLYAALDTEYYHGLVRSFQKFTHVAGLLRLSTPRDAFLTTLGKAAVPPNLLTAVNPPATPPPPATPTSEKPSMFSNAKGLLSVDSLVSHAGMSDRSRQSSVDATVPSLNTRNLLCLRALLNLGIALGPTLDAAWVIILGTLQQADLVLFSSTKSTRTPTASHKQNNQSENDGASLLANFGTEIKAVETAASRLLESTIDFPNDAFVEVVTALCALFGKEETPKPSEGSTTSIPPSPEARRPSITHRRIHSINTAPSTQNQEDLFALAKLGDVASFNIDRLMLYDPETSGWSTLTSELIAAAWSGSRPSSVRLRATEILVRLILEAATATLPMADDGRIPIQLRLLETLQGALRPLEDSERVMSVSSHATDIDAHKIVLEGLKSMLEQCGETFISGWDIAFDIIGSVFVEDNFRDDGSIKESKATTTRSSRLIRSSFNSLQLICSDFLSSLPNSCFIMLVDTLYNFCTQDDDLNISLTTVTFFWVLSDFISGRTSEFSLSPDLILGSSEPALARLAAGDDLAVSDAALWMLLLLRLAAVTTDERLELRNSAIQTLLRIFDAYGHQLSPEAWSMCLQSVMFNLLSSIESQLEENNDSESSMSSKDKTGWNETTVVVLSGITNLLADYLDVLSSHPTFAKSWQTLLNHFNTLLDFKVLDINTAVFKALQKLLSRGNLQEKSQTNFDGPALDLAWGLWSQSLPVIQPDPSAKRFDNQNYLTAYVSAFPEIYRLIEADLNADRVRTIITLLREAIQQASAAAYSADIDYLTPLQTQVLEALRIIRTDIEGVPAALISQVAEFVALAFDRKEPSSSEGQRPTYVALSKAAMTLLEKLVVSHSSDLDIYTSGALSSSLTALAKPIVLKYSFPITTKSTYPWKQATTSALAILESILPILTKAGFKDEAIRSLWTSIVTIANGITNADSKDAPETVNIKDDEAFDITAFLKLRELITPALGSPTIPDKTRRMYTESLFHMSLIHAPQPQELPQVNQELLATLYQPRKGRTVDPAPSPRARMSYVCFDELISLVTVRDSSEARIKLAQAAAPYLILRAGLTLRAYIADQPLRGRMPQPLSQRRELLYILKALVKLRCEPEAIPAAPGVESEEKKHLHRLYPLLVKAVRAASRDQEVLEWVGKALDEVGMEFGV</sequence>
<dbReference type="PANTHER" id="PTHR10663">
    <property type="entry name" value="GUANYL-NUCLEOTIDE EXCHANGE FACTOR"/>
    <property type="match status" value="1"/>
</dbReference>
<dbReference type="GO" id="GO:0015031">
    <property type="term" value="P:protein transport"/>
    <property type="evidence" value="ECO:0007669"/>
    <property type="project" value="UniProtKB-KW"/>
</dbReference>
<keyword evidence="3" id="KW-0653">Protein transport</keyword>
<organism evidence="9 10">
    <name type="scientific">Hyaloscypha variabilis (strain UAMH 11265 / GT02V1 / F)</name>
    <name type="common">Meliniomyces variabilis</name>
    <dbReference type="NCBI Taxonomy" id="1149755"/>
    <lineage>
        <taxon>Eukaryota</taxon>
        <taxon>Fungi</taxon>
        <taxon>Dikarya</taxon>
        <taxon>Ascomycota</taxon>
        <taxon>Pezizomycotina</taxon>
        <taxon>Leotiomycetes</taxon>
        <taxon>Helotiales</taxon>
        <taxon>Hyaloscyphaceae</taxon>
        <taxon>Hyaloscypha</taxon>
        <taxon>Hyaloscypha variabilis</taxon>
    </lineage>
</organism>
<dbReference type="STRING" id="1149755.A0A2J6SBW4"/>
<comment type="similarity">
    <text evidence="1">Belongs to the MON2 family.</text>
</comment>
<dbReference type="Pfam" id="PF16206">
    <property type="entry name" value="Mon2_C"/>
    <property type="match status" value="1"/>
</dbReference>
<evidence type="ECO:0000259" key="7">
    <source>
        <dbReference type="Pfam" id="PF16206"/>
    </source>
</evidence>
<dbReference type="Proteomes" id="UP000235786">
    <property type="component" value="Unassembled WGS sequence"/>
</dbReference>
<proteinExistence type="inferred from homology"/>
<dbReference type="InterPro" id="IPR032817">
    <property type="entry name" value="Mon2_C"/>
</dbReference>
<name>A0A2J6SBW4_HYAVF</name>
<keyword evidence="4" id="KW-0175">Coiled coil</keyword>
<evidence type="ECO:0000256" key="4">
    <source>
        <dbReference type="SAM" id="Coils"/>
    </source>
</evidence>
<dbReference type="OrthoDB" id="294853at2759"/>
<reference evidence="9 10" key="1">
    <citation type="submission" date="2016-04" db="EMBL/GenBank/DDBJ databases">
        <title>A degradative enzymes factory behind the ericoid mycorrhizal symbiosis.</title>
        <authorList>
            <consortium name="DOE Joint Genome Institute"/>
            <person name="Martino E."/>
            <person name="Morin E."/>
            <person name="Grelet G."/>
            <person name="Kuo A."/>
            <person name="Kohler A."/>
            <person name="Daghino S."/>
            <person name="Barry K."/>
            <person name="Choi C."/>
            <person name="Cichocki N."/>
            <person name="Clum A."/>
            <person name="Copeland A."/>
            <person name="Hainaut M."/>
            <person name="Haridas S."/>
            <person name="Labutti K."/>
            <person name="Lindquist E."/>
            <person name="Lipzen A."/>
            <person name="Khouja H.-R."/>
            <person name="Murat C."/>
            <person name="Ohm R."/>
            <person name="Olson A."/>
            <person name="Spatafora J."/>
            <person name="Veneault-Fourrey C."/>
            <person name="Henrissat B."/>
            <person name="Grigoriev I."/>
            <person name="Martin F."/>
            <person name="Perotto S."/>
        </authorList>
    </citation>
    <scope>NUCLEOTIDE SEQUENCE [LARGE SCALE GENOMIC DNA]</scope>
    <source>
        <strain evidence="9 10">F</strain>
    </source>
</reference>
<dbReference type="InterPro" id="IPR016024">
    <property type="entry name" value="ARM-type_fold"/>
</dbReference>
<evidence type="ECO:0000256" key="5">
    <source>
        <dbReference type="SAM" id="MobiDB-lite"/>
    </source>
</evidence>
<feature type="domain" description="Mon2 C-terminal" evidence="7">
    <location>
        <begin position="992"/>
        <end position="1227"/>
    </location>
</feature>
<feature type="domain" description="Mon2/Sec7/BIG1-like HUS" evidence="6">
    <location>
        <begin position="200"/>
        <end position="353"/>
    </location>
</feature>
<dbReference type="GO" id="GO:0005794">
    <property type="term" value="C:Golgi apparatus"/>
    <property type="evidence" value="ECO:0007669"/>
    <property type="project" value="UniProtKB-ARBA"/>
</dbReference>
<evidence type="ECO:0000256" key="2">
    <source>
        <dbReference type="ARBA" id="ARBA00022448"/>
    </source>
</evidence>
<dbReference type="InterPro" id="IPR032691">
    <property type="entry name" value="Mon2/Sec7/BIG1-like_HUS"/>
</dbReference>
<feature type="region of interest" description="Disordered" evidence="5">
    <location>
        <begin position="473"/>
        <end position="506"/>
    </location>
</feature>
<accession>A0A2J6SBW4</accession>
<feature type="region of interest" description="Disordered" evidence="5">
    <location>
        <begin position="600"/>
        <end position="619"/>
    </location>
</feature>
<protein>
    <submittedName>
        <fullName evidence="9">Endosomal peripheral membrane protein-like protein</fullName>
    </submittedName>
</protein>
<keyword evidence="10" id="KW-1185">Reference proteome</keyword>
<evidence type="ECO:0000259" key="8">
    <source>
        <dbReference type="Pfam" id="PF16213"/>
    </source>
</evidence>